<comment type="caution">
    <text evidence="2">The sequence shown here is derived from an EMBL/GenBank/DDBJ whole genome shotgun (WGS) entry which is preliminary data.</text>
</comment>
<name>A0A388LFI4_CHABU</name>
<dbReference type="PANTHER" id="PTHR38847:SF1">
    <property type="entry name" value="PSEUDOURIDINE SYNTHASE RSUA_RLUA-LIKE DOMAIN-CONTAINING PROTEIN"/>
    <property type="match status" value="1"/>
</dbReference>
<protein>
    <submittedName>
        <fullName evidence="2">Uncharacterized protein</fullName>
    </submittedName>
</protein>
<dbReference type="AlphaFoldDB" id="A0A388LFI4"/>
<evidence type="ECO:0000256" key="1">
    <source>
        <dbReference type="SAM" id="SignalP"/>
    </source>
</evidence>
<keyword evidence="1" id="KW-0732">Signal</keyword>
<evidence type="ECO:0000313" key="3">
    <source>
        <dbReference type="Proteomes" id="UP000265515"/>
    </source>
</evidence>
<proteinExistence type="predicted"/>
<feature type="chain" id="PRO_5017350764" evidence="1">
    <location>
        <begin position="26"/>
        <end position="198"/>
    </location>
</feature>
<dbReference type="Pfam" id="PF14273">
    <property type="entry name" value="DUF4360"/>
    <property type="match status" value="1"/>
</dbReference>
<gene>
    <name evidence="2" type="ORF">CBR_g31626</name>
</gene>
<evidence type="ECO:0000313" key="2">
    <source>
        <dbReference type="EMBL" id="GBG81069.1"/>
    </source>
</evidence>
<dbReference type="Gramene" id="GBG81069">
    <property type="protein sequence ID" value="GBG81069"/>
    <property type="gene ID" value="CBR_g31626"/>
</dbReference>
<accession>A0A388LFI4</accession>
<organism evidence="2 3">
    <name type="scientific">Chara braunii</name>
    <name type="common">Braun's stonewort</name>
    <dbReference type="NCBI Taxonomy" id="69332"/>
    <lineage>
        <taxon>Eukaryota</taxon>
        <taxon>Viridiplantae</taxon>
        <taxon>Streptophyta</taxon>
        <taxon>Charophyceae</taxon>
        <taxon>Charales</taxon>
        <taxon>Characeae</taxon>
        <taxon>Chara</taxon>
    </lineage>
</organism>
<dbReference type="Proteomes" id="UP000265515">
    <property type="component" value="Unassembled WGS sequence"/>
</dbReference>
<sequence length="198" mass="21524">MARLTFPMAALAALLLIAAASSASALCPPKVTIDYVTYAGTGCSWDNTNYVLSPDYSTVTFIFGGMVATTDGGLANTRKFCQLSFALKYPKGWIFTLGKATGRGFADIGANSLGVYESSYYFSGQTGTPTISRTFYGPQTKSFEATDKFLTMVWSECNNVPNLNIKTVVRVQGQKAAMFLDSHDTKFHLAFALFWKPC</sequence>
<dbReference type="PANTHER" id="PTHR38847">
    <property type="match status" value="1"/>
</dbReference>
<keyword evidence="3" id="KW-1185">Reference proteome</keyword>
<reference evidence="2 3" key="1">
    <citation type="journal article" date="2018" name="Cell">
        <title>The Chara Genome: Secondary Complexity and Implications for Plant Terrestrialization.</title>
        <authorList>
            <person name="Nishiyama T."/>
            <person name="Sakayama H."/>
            <person name="Vries J.D."/>
            <person name="Buschmann H."/>
            <person name="Saint-Marcoux D."/>
            <person name="Ullrich K.K."/>
            <person name="Haas F.B."/>
            <person name="Vanderstraeten L."/>
            <person name="Becker D."/>
            <person name="Lang D."/>
            <person name="Vosolsobe S."/>
            <person name="Rombauts S."/>
            <person name="Wilhelmsson P.K.I."/>
            <person name="Janitza P."/>
            <person name="Kern R."/>
            <person name="Heyl A."/>
            <person name="Rumpler F."/>
            <person name="Villalobos L.I.A.C."/>
            <person name="Clay J.M."/>
            <person name="Skokan R."/>
            <person name="Toyoda A."/>
            <person name="Suzuki Y."/>
            <person name="Kagoshima H."/>
            <person name="Schijlen E."/>
            <person name="Tajeshwar N."/>
            <person name="Catarino B."/>
            <person name="Hetherington A.J."/>
            <person name="Saltykova A."/>
            <person name="Bonnot C."/>
            <person name="Breuninger H."/>
            <person name="Symeonidi A."/>
            <person name="Radhakrishnan G.V."/>
            <person name="Van Nieuwerburgh F."/>
            <person name="Deforce D."/>
            <person name="Chang C."/>
            <person name="Karol K.G."/>
            <person name="Hedrich R."/>
            <person name="Ulvskov P."/>
            <person name="Glockner G."/>
            <person name="Delwiche C.F."/>
            <person name="Petrasek J."/>
            <person name="Van de Peer Y."/>
            <person name="Friml J."/>
            <person name="Beilby M."/>
            <person name="Dolan L."/>
            <person name="Kohara Y."/>
            <person name="Sugano S."/>
            <person name="Fujiyama A."/>
            <person name="Delaux P.-M."/>
            <person name="Quint M."/>
            <person name="TheiBen G."/>
            <person name="Hagemann M."/>
            <person name="Harholt J."/>
            <person name="Dunand C."/>
            <person name="Zachgo S."/>
            <person name="Langdale J."/>
            <person name="Maumus F."/>
            <person name="Straeten D.V.D."/>
            <person name="Gould S.B."/>
            <person name="Rensing S.A."/>
        </authorList>
    </citation>
    <scope>NUCLEOTIDE SEQUENCE [LARGE SCALE GENOMIC DNA]</scope>
    <source>
        <strain evidence="2 3">S276</strain>
    </source>
</reference>
<feature type="signal peptide" evidence="1">
    <location>
        <begin position="1"/>
        <end position="25"/>
    </location>
</feature>
<dbReference type="OrthoDB" id="152248at2759"/>
<dbReference type="EMBL" id="BFEA01000364">
    <property type="protein sequence ID" value="GBG81069.1"/>
    <property type="molecule type" value="Genomic_DNA"/>
</dbReference>
<dbReference type="InterPro" id="IPR025649">
    <property type="entry name" value="DUF4360"/>
</dbReference>